<reference evidence="1 2" key="1">
    <citation type="submission" date="2019-03" db="EMBL/GenBank/DDBJ databases">
        <title>Single cell metagenomics reveals metabolic interactions within the superorganism composed of flagellate Streblomastix strix and complex community of Bacteroidetes bacteria on its surface.</title>
        <authorList>
            <person name="Treitli S.C."/>
            <person name="Kolisko M."/>
            <person name="Husnik F."/>
            <person name="Keeling P."/>
            <person name="Hampl V."/>
        </authorList>
    </citation>
    <scope>NUCLEOTIDE SEQUENCE [LARGE SCALE GENOMIC DNA]</scope>
    <source>
        <strain evidence="1">ST1C</strain>
    </source>
</reference>
<dbReference type="Proteomes" id="UP000324800">
    <property type="component" value="Unassembled WGS sequence"/>
</dbReference>
<dbReference type="EMBL" id="SNRW01008327">
    <property type="protein sequence ID" value="KAA6379694.1"/>
    <property type="molecule type" value="Genomic_DNA"/>
</dbReference>
<evidence type="ECO:0000313" key="1">
    <source>
        <dbReference type="EMBL" id="KAA6379694.1"/>
    </source>
</evidence>
<dbReference type="AlphaFoldDB" id="A0A5J4VBF3"/>
<name>A0A5J4VBF3_9EUKA</name>
<accession>A0A5J4VBF3</accession>
<protein>
    <submittedName>
        <fullName evidence="1">Uncharacterized protein</fullName>
    </submittedName>
</protein>
<gene>
    <name evidence="1" type="ORF">EZS28_024779</name>
</gene>
<evidence type="ECO:0000313" key="2">
    <source>
        <dbReference type="Proteomes" id="UP000324800"/>
    </source>
</evidence>
<comment type="caution">
    <text evidence="1">The sequence shown here is derived from an EMBL/GenBank/DDBJ whole genome shotgun (WGS) entry which is preliminary data.</text>
</comment>
<sequence length="192" mass="22011">MIIILFYILRHSQCICKQIINTQNFLNSLIKLTKFKFNNGTNKEEDNQSLQIRNESIECLRSIHRWGDEQAQVELVTNGYPRVLVNIINTAGGIEQEQDEGIDLGLENIFRFIFEILKGRKTDPSFPPLPDLFKSCLEQIVDEGGNEEIEAILVTIGEGPGQYIQYQANCAKGSLLNIFVDNSNPKSRWYNW</sequence>
<organism evidence="1 2">
    <name type="scientific">Streblomastix strix</name>
    <dbReference type="NCBI Taxonomy" id="222440"/>
    <lineage>
        <taxon>Eukaryota</taxon>
        <taxon>Metamonada</taxon>
        <taxon>Preaxostyla</taxon>
        <taxon>Oxymonadida</taxon>
        <taxon>Streblomastigidae</taxon>
        <taxon>Streblomastix</taxon>
    </lineage>
</organism>
<proteinExistence type="predicted"/>